<dbReference type="InterPro" id="IPR045149">
    <property type="entry name" value="OS-9-like"/>
</dbReference>
<evidence type="ECO:0000256" key="3">
    <source>
        <dbReference type="ARBA" id="ARBA00041661"/>
    </source>
</evidence>
<name>A0A8D9DUP0_9HEMI</name>
<dbReference type="EMBL" id="HBUF01376593">
    <property type="protein sequence ID" value="CAG6728579.1"/>
    <property type="molecule type" value="Transcribed_RNA"/>
</dbReference>
<dbReference type="PANTHER" id="PTHR15414">
    <property type="entry name" value="OS-9-RELATED"/>
    <property type="match status" value="1"/>
</dbReference>
<evidence type="ECO:0000256" key="4">
    <source>
        <dbReference type="SAM" id="MobiDB-lite"/>
    </source>
</evidence>
<accession>A0A8D9DUP0</accession>
<dbReference type="InterPro" id="IPR009011">
    <property type="entry name" value="Man6P_isomerase_rcpt-bd_dom_sf"/>
</dbReference>
<dbReference type="Gene3D" id="2.70.130.10">
    <property type="entry name" value="Mannose-6-phosphate receptor binding domain"/>
    <property type="match status" value="1"/>
</dbReference>
<dbReference type="GO" id="GO:0005788">
    <property type="term" value="C:endoplasmic reticulum lumen"/>
    <property type="evidence" value="ECO:0007669"/>
    <property type="project" value="TreeGrafter"/>
</dbReference>
<feature type="compositionally biased region" description="Pro residues" evidence="4">
    <location>
        <begin position="56"/>
        <end position="82"/>
    </location>
</feature>
<organism evidence="5">
    <name type="scientific">Cacopsylla melanoneura</name>
    <dbReference type="NCBI Taxonomy" id="428564"/>
    <lineage>
        <taxon>Eukaryota</taxon>
        <taxon>Metazoa</taxon>
        <taxon>Ecdysozoa</taxon>
        <taxon>Arthropoda</taxon>
        <taxon>Hexapoda</taxon>
        <taxon>Insecta</taxon>
        <taxon>Pterygota</taxon>
        <taxon>Neoptera</taxon>
        <taxon>Paraneoptera</taxon>
        <taxon>Hemiptera</taxon>
        <taxon>Sternorrhyncha</taxon>
        <taxon>Psylloidea</taxon>
        <taxon>Psyllidae</taxon>
        <taxon>Psyllinae</taxon>
        <taxon>Cacopsylla</taxon>
    </lineage>
</organism>
<reference evidence="5" key="1">
    <citation type="submission" date="2021-05" db="EMBL/GenBank/DDBJ databases">
        <authorList>
            <person name="Alioto T."/>
            <person name="Alioto T."/>
            <person name="Gomez Garrido J."/>
        </authorList>
    </citation>
    <scope>NUCLEOTIDE SEQUENCE</scope>
</reference>
<dbReference type="SUPFAM" id="SSF50911">
    <property type="entry name" value="Mannose 6-phosphate receptor domain"/>
    <property type="match status" value="1"/>
</dbReference>
<evidence type="ECO:0000313" key="5">
    <source>
        <dbReference type="EMBL" id="CAG6728579.1"/>
    </source>
</evidence>
<keyword evidence="5" id="KW-0430">Lectin</keyword>
<dbReference type="EMBL" id="HBUF01376592">
    <property type="protein sequence ID" value="CAG6728576.1"/>
    <property type="molecule type" value="Transcribed_RNA"/>
</dbReference>
<evidence type="ECO:0000256" key="1">
    <source>
        <dbReference type="ARBA" id="ARBA00037585"/>
    </source>
</evidence>
<sequence length="290" mass="32967">MKSSDTVKKFVCLCFLGLISICCACFLIWSPAEHIPEKGEIQVDVESKETTMTTTTPPPTTKPPPPPTAMPTPPKTTKPPPTTTTTTPMPTTMTTTATTPVPRKHRPLPNTSRLHPGTVLSFLAGDYCLKGSDNLYRFEFCYGKRVMQFRDSKATIWDTFRYYQYGERGISQLFSHRLGEFDLEAHKQWVKDHPYKLPQPLEKATYVSYFYSKGDKCDPTGKPREVEVKLKCVSSAEMSVSLIEPFICRYVLQVESFMFCELLPYADEFGIFNDVPDDLLFLKIRPNDQS</sequence>
<proteinExistence type="predicted"/>
<feature type="region of interest" description="Disordered" evidence="4">
    <location>
        <begin position="41"/>
        <end position="112"/>
    </location>
</feature>
<protein>
    <recommendedName>
        <fullName evidence="2">Endoplasmic reticulum lectin 1</fullName>
    </recommendedName>
    <alternativeName>
        <fullName evidence="3">ER lectin</fullName>
    </alternativeName>
</protein>
<dbReference type="GO" id="GO:0030970">
    <property type="term" value="P:retrograde protein transport, ER to cytosol"/>
    <property type="evidence" value="ECO:0007669"/>
    <property type="project" value="TreeGrafter"/>
</dbReference>
<dbReference type="GO" id="GO:0030968">
    <property type="term" value="P:endoplasmic reticulum unfolded protein response"/>
    <property type="evidence" value="ECO:0007669"/>
    <property type="project" value="InterPro"/>
</dbReference>
<dbReference type="PANTHER" id="PTHR15414:SF0">
    <property type="entry name" value="ENDOPLASMIC RETICULUM LECTIN 1"/>
    <property type="match status" value="1"/>
</dbReference>
<dbReference type="AlphaFoldDB" id="A0A8D9DUP0"/>
<comment type="function">
    <text evidence="1">Probable lectin that binds selectively to improperly folded lumenal proteins. May function in endoplasmic reticulum quality control and endoplasmic reticulum-associated degradation (ERAD) of both non-glycosylated proteins and glycoproteins.</text>
</comment>
<dbReference type="GO" id="GO:0030246">
    <property type="term" value="F:carbohydrate binding"/>
    <property type="evidence" value="ECO:0007669"/>
    <property type="project" value="UniProtKB-KW"/>
</dbReference>
<evidence type="ECO:0000256" key="2">
    <source>
        <dbReference type="ARBA" id="ARBA00041108"/>
    </source>
</evidence>
<feature type="compositionally biased region" description="Low complexity" evidence="4">
    <location>
        <begin position="83"/>
        <end position="100"/>
    </location>
</feature>